<accession>Q07QN7</accession>
<keyword evidence="1" id="KW-0472">Membrane</keyword>
<dbReference type="KEGG" id="rpe:RPE_1799"/>
<keyword evidence="1" id="KW-0812">Transmembrane</keyword>
<protein>
    <submittedName>
        <fullName evidence="2">Uncharacterized protein</fullName>
    </submittedName>
</protein>
<sequence>MPKWPKISPKLMGQWAAACAVAAFVAAALALIISQYTALSPASVREIALNVASLFVAYLLLAGIGRKKQKDKS</sequence>
<dbReference type="AlphaFoldDB" id="Q07QN7"/>
<proteinExistence type="predicted"/>
<feature type="transmembrane region" description="Helical" evidence="1">
    <location>
        <begin position="47"/>
        <end position="65"/>
    </location>
</feature>
<keyword evidence="1" id="KW-1133">Transmembrane helix</keyword>
<gene>
    <name evidence="2" type="ordered locus">RPE_1799</name>
</gene>
<dbReference type="HOGENOM" id="CLU_201231_0_0_5"/>
<evidence type="ECO:0000256" key="1">
    <source>
        <dbReference type="SAM" id="Phobius"/>
    </source>
</evidence>
<reference evidence="2" key="1">
    <citation type="submission" date="2006-09" db="EMBL/GenBank/DDBJ databases">
        <title>Complete sequence of Rhodopseudomonas palustris BisA53.</title>
        <authorList>
            <consortium name="US DOE Joint Genome Institute"/>
            <person name="Copeland A."/>
            <person name="Lucas S."/>
            <person name="Lapidus A."/>
            <person name="Barry K."/>
            <person name="Detter J.C."/>
            <person name="Glavina del Rio T."/>
            <person name="Hammon N."/>
            <person name="Israni S."/>
            <person name="Dalin E."/>
            <person name="Tice H."/>
            <person name="Pitluck S."/>
            <person name="Chain P."/>
            <person name="Malfatti S."/>
            <person name="Shin M."/>
            <person name="Vergez L."/>
            <person name="Schmutz J."/>
            <person name="Larimer F."/>
            <person name="Land M."/>
            <person name="Hauser L."/>
            <person name="Pelletier D.A."/>
            <person name="Kyrpides N."/>
            <person name="Kim E."/>
            <person name="Harwood C.S."/>
            <person name="Oda Y."/>
            <person name="Richardson P."/>
        </authorList>
    </citation>
    <scope>NUCLEOTIDE SEQUENCE [LARGE SCALE GENOMIC DNA]</scope>
    <source>
        <strain evidence="2">BisA53</strain>
    </source>
</reference>
<dbReference type="EMBL" id="CP000463">
    <property type="protein sequence ID" value="ABJ05747.1"/>
    <property type="molecule type" value="Genomic_DNA"/>
</dbReference>
<name>Q07QN7_RHOP5</name>
<organism evidence="2">
    <name type="scientific">Rhodopseudomonas palustris (strain BisA53)</name>
    <dbReference type="NCBI Taxonomy" id="316055"/>
    <lineage>
        <taxon>Bacteria</taxon>
        <taxon>Pseudomonadati</taxon>
        <taxon>Pseudomonadota</taxon>
        <taxon>Alphaproteobacteria</taxon>
        <taxon>Hyphomicrobiales</taxon>
        <taxon>Nitrobacteraceae</taxon>
        <taxon>Rhodopseudomonas</taxon>
    </lineage>
</organism>
<feature type="transmembrane region" description="Helical" evidence="1">
    <location>
        <begin position="12"/>
        <end position="35"/>
    </location>
</feature>
<evidence type="ECO:0000313" key="2">
    <source>
        <dbReference type="EMBL" id="ABJ05747.1"/>
    </source>
</evidence>